<dbReference type="EMBL" id="JAWDGP010007852">
    <property type="protein sequence ID" value="KAK3702791.1"/>
    <property type="molecule type" value="Genomic_DNA"/>
</dbReference>
<keyword evidence="3" id="KW-1185">Reference proteome</keyword>
<evidence type="ECO:0000313" key="3">
    <source>
        <dbReference type="Proteomes" id="UP001283361"/>
    </source>
</evidence>
<gene>
    <name evidence="2" type="ORF">RRG08_042775</name>
</gene>
<protein>
    <submittedName>
        <fullName evidence="2">Uncharacterized protein</fullName>
    </submittedName>
</protein>
<comment type="caution">
    <text evidence="2">The sequence shown here is derived from an EMBL/GenBank/DDBJ whole genome shotgun (WGS) entry which is preliminary data.</text>
</comment>
<evidence type="ECO:0000256" key="1">
    <source>
        <dbReference type="SAM" id="MobiDB-lite"/>
    </source>
</evidence>
<feature type="region of interest" description="Disordered" evidence="1">
    <location>
        <begin position="129"/>
        <end position="150"/>
    </location>
</feature>
<accession>A0AAE0XQC3</accession>
<organism evidence="2 3">
    <name type="scientific">Elysia crispata</name>
    <name type="common">lettuce slug</name>
    <dbReference type="NCBI Taxonomy" id="231223"/>
    <lineage>
        <taxon>Eukaryota</taxon>
        <taxon>Metazoa</taxon>
        <taxon>Spiralia</taxon>
        <taxon>Lophotrochozoa</taxon>
        <taxon>Mollusca</taxon>
        <taxon>Gastropoda</taxon>
        <taxon>Heterobranchia</taxon>
        <taxon>Euthyneura</taxon>
        <taxon>Panpulmonata</taxon>
        <taxon>Sacoglossa</taxon>
        <taxon>Placobranchoidea</taxon>
        <taxon>Plakobranchidae</taxon>
        <taxon>Elysia</taxon>
    </lineage>
</organism>
<dbReference type="AlphaFoldDB" id="A0AAE0XQC3"/>
<name>A0AAE0XQC3_9GAST</name>
<reference evidence="2" key="1">
    <citation type="journal article" date="2023" name="G3 (Bethesda)">
        <title>A reference genome for the long-term kleptoplast-retaining sea slug Elysia crispata morphotype clarki.</title>
        <authorList>
            <person name="Eastman K.E."/>
            <person name="Pendleton A.L."/>
            <person name="Shaikh M.A."/>
            <person name="Suttiyut T."/>
            <person name="Ogas R."/>
            <person name="Tomko P."/>
            <person name="Gavelis G."/>
            <person name="Widhalm J.R."/>
            <person name="Wisecaver J.H."/>
        </authorList>
    </citation>
    <scope>NUCLEOTIDE SEQUENCE</scope>
    <source>
        <strain evidence="2">ECLA1</strain>
    </source>
</reference>
<sequence>MTEKVSILLASNLEPVMNHIRPILSQTWLTLSLLLQLVLQPEDAMLCYEEVYFEGSGDIIARPPAGKPANESWGSESIKSCSGRREIYRLRQLTSYSITEGRWNLYGTATRTRESLLLYAAVRKRRSIRRPPHGDIGPAPSHPALGRSRQRVYSLTSRDGCDCPVPSRSNSHLAAQGRPTIDQILLD</sequence>
<proteinExistence type="predicted"/>
<evidence type="ECO:0000313" key="2">
    <source>
        <dbReference type="EMBL" id="KAK3702791.1"/>
    </source>
</evidence>
<dbReference type="Proteomes" id="UP001283361">
    <property type="component" value="Unassembled WGS sequence"/>
</dbReference>